<feature type="compositionally biased region" description="Basic and acidic residues" evidence="1">
    <location>
        <begin position="125"/>
        <end position="137"/>
    </location>
</feature>
<proteinExistence type="predicted"/>
<feature type="region of interest" description="Disordered" evidence="1">
    <location>
        <begin position="1"/>
        <end position="39"/>
    </location>
</feature>
<sequence length="144" mass="15656">MSEEDIRSQISAKEDEITRVEEEAAKKDASAEKEVESEYDPKIAEATTTLSTEEGLRDEAIDKAAEWTQTKKEKIAAAKTASKTLSSLKSDKTKALNDKLKAIGTEKKNAIKALQKEISASKKELSKLEKAKAKAEKAAAAAED</sequence>
<dbReference type="AlphaFoldDB" id="A0A0F9S663"/>
<name>A0A0F9S663_9ZZZZ</name>
<evidence type="ECO:0000256" key="1">
    <source>
        <dbReference type="SAM" id="MobiDB-lite"/>
    </source>
</evidence>
<comment type="caution">
    <text evidence="2">The sequence shown here is derived from an EMBL/GenBank/DDBJ whole genome shotgun (WGS) entry which is preliminary data.</text>
</comment>
<evidence type="ECO:0000313" key="2">
    <source>
        <dbReference type="EMBL" id="KKN24788.1"/>
    </source>
</evidence>
<accession>A0A0F9S663</accession>
<gene>
    <name evidence="2" type="ORF">LCGC14_0891320</name>
</gene>
<dbReference type="EMBL" id="LAZR01002855">
    <property type="protein sequence ID" value="KKN24788.1"/>
    <property type="molecule type" value="Genomic_DNA"/>
</dbReference>
<reference evidence="2" key="1">
    <citation type="journal article" date="2015" name="Nature">
        <title>Complex archaea that bridge the gap between prokaryotes and eukaryotes.</title>
        <authorList>
            <person name="Spang A."/>
            <person name="Saw J.H."/>
            <person name="Jorgensen S.L."/>
            <person name="Zaremba-Niedzwiedzka K."/>
            <person name="Martijn J."/>
            <person name="Lind A.E."/>
            <person name="van Eijk R."/>
            <person name="Schleper C."/>
            <person name="Guy L."/>
            <person name="Ettema T.J."/>
        </authorList>
    </citation>
    <scope>NUCLEOTIDE SEQUENCE</scope>
</reference>
<protein>
    <submittedName>
        <fullName evidence="2">Uncharacterized protein</fullName>
    </submittedName>
</protein>
<feature type="region of interest" description="Disordered" evidence="1">
    <location>
        <begin position="125"/>
        <end position="144"/>
    </location>
</feature>
<organism evidence="2">
    <name type="scientific">marine sediment metagenome</name>
    <dbReference type="NCBI Taxonomy" id="412755"/>
    <lineage>
        <taxon>unclassified sequences</taxon>
        <taxon>metagenomes</taxon>
        <taxon>ecological metagenomes</taxon>
    </lineage>
</organism>